<keyword evidence="5" id="KW-0378">Hydrolase</keyword>
<dbReference type="OrthoDB" id="9815652at2"/>
<proteinExistence type="inferred from homology"/>
<evidence type="ECO:0000256" key="3">
    <source>
        <dbReference type="ARBA" id="ARBA00023125"/>
    </source>
</evidence>
<evidence type="ECO:0000256" key="2">
    <source>
        <dbReference type="ARBA" id="ARBA00022747"/>
    </source>
</evidence>
<dbReference type="Gene3D" id="3.90.220.20">
    <property type="entry name" value="DNA methylase specificity domains"/>
    <property type="match status" value="1"/>
</dbReference>
<dbReference type="Pfam" id="PF01420">
    <property type="entry name" value="Methylase_S"/>
    <property type="match status" value="1"/>
</dbReference>
<organism evidence="5 6">
    <name type="scientific">Nostoc flagelliforme CCNUN1</name>
    <dbReference type="NCBI Taxonomy" id="2038116"/>
    <lineage>
        <taxon>Bacteria</taxon>
        <taxon>Bacillati</taxon>
        <taxon>Cyanobacteriota</taxon>
        <taxon>Cyanophyceae</taxon>
        <taxon>Nostocales</taxon>
        <taxon>Nostocaceae</taxon>
        <taxon>Nostoc</taxon>
    </lineage>
</organism>
<dbReference type="GO" id="GO:0003677">
    <property type="term" value="F:DNA binding"/>
    <property type="evidence" value="ECO:0007669"/>
    <property type="project" value="UniProtKB-KW"/>
</dbReference>
<evidence type="ECO:0000256" key="1">
    <source>
        <dbReference type="ARBA" id="ARBA00010923"/>
    </source>
</evidence>
<dbReference type="AlphaFoldDB" id="A0A2K8SHF8"/>
<protein>
    <submittedName>
        <fullName evidence="5">Restriction endonuclease S subunit</fullName>
    </submittedName>
</protein>
<dbReference type="GO" id="GO:0004519">
    <property type="term" value="F:endonuclease activity"/>
    <property type="evidence" value="ECO:0007669"/>
    <property type="project" value="UniProtKB-KW"/>
</dbReference>
<feature type="domain" description="Type I restriction modification DNA specificity" evidence="4">
    <location>
        <begin position="7"/>
        <end position="117"/>
    </location>
</feature>
<gene>
    <name evidence="5" type="ORF">COO91_00746</name>
</gene>
<sequence length="138" mass="15461">MRYPLAKIGDFAKVKGGKRLPKGHDFSSQPTLYPYIRARDIKNGSIEIIEPVFLFEETYNILKRYTVDAGDVCITIVGANIGDIGVIPENVDGANLTENAAKGVELKGVYSKFLKYIKNSQKTPRSYIRFLFGKNEII</sequence>
<reference evidence="5 6" key="1">
    <citation type="submission" date="2017-11" db="EMBL/GenBank/DDBJ databases">
        <title>Complete genome of a free-living desiccation-tolerant cyanobacterium and its photosynthetic adaptation to extreme terrestrial habitat.</title>
        <authorList>
            <person name="Shang J."/>
        </authorList>
    </citation>
    <scope>NUCLEOTIDE SEQUENCE [LARGE SCALE GENOMIC DNA]</scope>
    <source>
        <strain evidence="5 6">CCNUN1</strain>
    </source>
</reference>
<keyword evidence="2" id="KW-0680">Restriction system</keyword>
<keyword evidence="3" id="KW-0238">DNA-binding</keyword>
<dbReference type="GO" id="GO:0009307">
    <property type="term" value="P:DNA restriction-modification system"/>
    <property type="evidence" value="ECO:0007669"/>
    <property type="project" value="UniProtKB-KW"/>
</dbReference>
<dbReference type="Proteomes" id="UP000232003">
    <property type="component" value="Chromosome"/>
</dbReference>
<dbReference type="EMBL" id="CP024785">
    <property type="protein sequence ID" value="AUB34904.1"/>
    <property type="molecule type" value="Genomic_DNA"/>
</dbReference>
<dbReference type="KEGG" id="nfl:COO91_00746"/>
<dbReference type="InterPro" id="IPR000055">
    <property type="entry name" value="Restrct_endonuc_typeI_TRD"/>
</dbReference>
<dbReference type="SUPFAM" id="SSF116734">
    <property type="entry name" value="DNA methylase specificity domain"/>
    <property type="match status" value="1"/>
</dbReference>
<dbReference type="InterPro" id="IPR044946">
    <property type="entry name" value="Restrct_endonuc_typeI_TRD_sf"/>
</dbReference>
<evidence type="ECO:0000259" key="4">
    <source>
        <dbReference type="Pfam" id="PF01420"/>
    </source>
</evidence>
<keyword evidence="5" id="KW-0540">Nuclease</keyword>
<evidence type="ECO:0000313" key="5">
    <source>
        <dbReference type="EMBL" id="AUB34904.1"/>
    </source>
</evidence>
<comment type="similarity">
    <text evidence="1">Belongs to the type-I restriction system S methylase family.</text>
</comment>
<evidence type="ECO:0000313" key="6">
    <source>
        <dbReference type="Proteomes" id="UP000232003"/>
    </source>
</evidence>
<name>A0A2K8SHF8_9NOSO</name>
<keyword evidence="5" id="KW-0255">Endonuclease</keyword>
<dbReference type="CDD" id="cd17256">
    <property type="entry name" value="RMtype1_S_EcoJA65PI-TRD1-CR1_like"/>
    <property type="match status" value="1"/>
</dbReference>
<keyword evidence="6" id="KW-1185">Reference proteome</keyword>
<accession>A0A2K8SHF8</accession>
<dbReference type="RefSeq" id="WP_100897366.1">
    <property type="nucleotide sequence ID" value="NZ_CAWNNC010000001.1"/>
</dbReference>